<organism evidence="4 5">
    <name type="scientific">Rhodovulum sulfidophilum</name>
    <name type="common">Rhodobacter sulfidophilus</name>
    <dbReference type="NCBI Taxonomy" id="35806"/>
    <lineage>
        <taxon>Bacteria</taxon>
        <taxon>Pseudomonadati</taxon>
        <taxon>Pseudomonadota</taxon>
        <taxon>Alphaproteobacteria</taxon>
        <taxon>Rhodobacterales</taxon>
        <taxon>Paracoccaceae</taxon>
        <taxon>Rhodovulum</taxon>
    </lineage>
</organism>
<feature type="domain" description="Hydantoinase A/oxoprolinase" evidence="1">
    <location>
        <begin position="206"/>
        <end position="497"/>
    </location>
</feature>
<dbReference type="GO" id="GO:0005829">
    <property type="term" value="C:cytosol"/>
    <property type="evidence" value="ECO:0007669"/>
    <property type="project" value="TreeGrafter"/>
</dbReference>
<protein>
    <submittedName>
        <fullName evidence="4">5-oxoprolinase</fullName>
    </submittedName>
</protein>
<dbReference type="InterPro" id="IPR043129">
    <property type="entry name" value="ATPase_NBD"/>
</dbReference>
<dbReference type="InterPro" id="IPR008040">
    <property type="entry name" value="Hydant_A_N"/>
</dbReference>
<dbReference type="GO" id="GO:0006749">
    <property type="term" value="P:glutathione metabolic process"/>
    <property type="evidence" value="ECO:0007669"/>
    <property type="project" value="TreeGrafter"/>
</dbReference>
<evidence type="ECO:0000259" key="1">
    <source>
        <dbReference type="Pfam" id="PF01968"/>
    </source>
</evidence>
<gene>
    <name evidence="4" type="ORF">DI556_06840</name>
</gene>
<reference evidence="4 5" key="1">
    <citation type="submission" date="2017-08" db="EMBL/GenBank/DDBJ databases">
        <title>Infants hospitalized years apart are colonized by the same room-sourced microbial strains.</title>
        <authorList>
            <person name="Brooks B."/>
            <person name="Olm M.R."/>
            <person name="Firek B.A."/>
            <person name="Baker R."/>
            <person name="Thomas B.C."/>
            <person name="Morowitz M.J."/>
            <person name="Banfield J.F."/>
        </authorList>
    </citation>
    <scope>NUCLEOTIDE SEQUENCE [LARGE SCALE GENOMIC DNA]</scope>
    <source>
        <strain evidence="4">S2_005_002_R2_34</strain>
    </source>
</reference>
<dbReference type="AlphaFoldDB" id="A0A2W5NBE9"/>
<dbReference type="Pfam" id="PF01968">
    <property type="entry name" value="Hydantoinase_A"/>
    <property type="match status" value="1"/>
</dbReference>
<dbReference type="EMBL" id="QFPW01000003">
    <property type="protein sequence ID" value="PZQ50826.1"/>
    <property type="molecule type" value="Genomic_DNA"/>
</dbReference>
<dbReference type="Proteomes" id="UP000249185">
    <property type="component" value="Unassembled WGS sequence"/>
</dbReference>
<dbReference type="Pfam" id="PF05378">
    <property type="entry name" value="Hydant_A_N"/>
    <property type="match status" value="1"/>
</dbReference>
<dbReference type="InterPro" id="IPR002821">
    <property type="entry name" value="Hydantoinase_A"/>
</dbReference>
<accession>A0A2W5NBE9</accession>
<dbReference type="PANTHER" id="PTHR11365:SF23">
    <property type="entry name" value="HYPOTHETICAL 5-OXOPROLINASE (EUROFUNG)-RELATED"/>
    <property type="match status" value="1"/>
</dbReference>
<sequence length="690" mass="72956">MVYRISVDTGGTFTDVIVSDPGGELTIGKALTTPRRIVLGMREAIEAAAANLGITFDALLAGTEMLIYGTTRATNAIVTKTAAKTAFVTTEGFPDTLVLKEGGKFNPHDYGANYPDPYVPRRHTFEIPERIAPDGSVVRPFDEAAARAVIERLRGGGFEAVAVCFLWSVANAAHEKRMGELLAELLPEVPFTLSHELIPIVREYRRASATAIDASLKPLMQEHLRVLETDLRATGFKGEILVSTTAGGCNAIEAMVEKPIYTIGSGPAMAPIAGITFSRLEARGENVIICDTGGTTFDVGLVRDGRLTFTRDTWLGPMYTGDLLGISAVDMRSIGAGGGSIAWIDEGGLMRVGPRSAGAEPGPACYGRGGREPTVSDAAVVLGYFDPDFFLGGRMRLDVAAARAAIATVAEPTGRTIEEAAYLILTLASDLMVRAIGDITINEGLDPRESTIVAGGGAAGLNIMAIARELGCERVILPKVASALSATGMQFADIVAEETSSLVTISTKFDFAAVNATLDALEARLEAFRAGLKGAPADYRIEFSAEARYLTQVWDLDTPLPAPRFAGPEDLAAFVEAFHRAHERIFAVRDPGSPVEVINWKARLTVALPSPPLAAGEGGVRPAEPASARRLCFFGAAEGVETPIFKPKDLGPGVRVEGPAIIEEPTTTLVVFPGMAAEVSGAGNYLLHIG</sequence>
<dbReference type="PANTHER" id="PTHR11365">
    <property type="entry name" value="5-OXOPROLINASE RELATED"/>
    <property type="match status" value="1"/>
</dbReference>
<name>A0A2W5NBE9_RHOSU</name>
<dbReference type="InterPro" id="IPR045079">
    <property type="entry name" value="Oxoprolinase-like"/>
</dbReference>
<evidence type="ECO:0000313" key="5">
    <source>
        <dbReference type="Proteomes" id="UP000249185"/>
    </source>
</evidence>
<dbReference type="Pfam" id="PF19278">
    <property type="entry name" value="Hydant_A_C"/>
    <property type="match status" value="1"/>
</dbReference>
<evidence type="ECO:0000259" key="2">
    <source>
        <dbReference type="Pfam" id="PF05378"/>
    </source>
</evidence>
<comment type="caution">
    <text evidence="4">The sequence shown here is derived from an EMBL/GenBank/DDBJ whole genome shotgun (WGS) entry which is preliminary data.</text>
</comment>
<feature type="domain" description="Hydantoinase/oxoprolinase N-terminal" evidence="2">
    <location>
        <begin position="4"/>
        <end position="184"/>
    </location>
</feature>
<proteinExistence type="predicted"/>
<dbReference type="SUPFAM" id="SSF53067">
    <property type="entry name" value="Actin-like ATPase domain"/>
    <property type="match status" value="1"/>
</dbReference>
<feature type="domain" description="Acetophenone carboxylase-like C-terminal" evidence="3">
    <location>
        <begin position="536"/>
        <end position="679"/>
    </location>
</feature>
<evidence type="ECO:0000259" key="3">
    <source>
        <dbReference type="Pfam" id="PF19278"/>
    </source>
</evidence>
<dbReference type="GO" id="GO:0017168">
    <property type="term" value="F:5-oxoprolinase (ATP-hydrolyzing) activity"/>
    <property type="evidence" value="ECO:0007669"/>
    <property type="project" value="TreeGrafter"/>
</dbReference>
<evidence type="ECO:0000313" key="4">
    <source>
        <dbReference type="EMBL" id="PZQ50826.1"/>
    </source>
</evidence>
<dbReference type="InterPro" id="IPR049517">
    <property type="entry name" value="ACX-like_C"/>
</dbReference>